<keyword evidence="3" id="KW-0479">Metal-binding</keyword>
<dbReference type="CDD" id="cd02110">
    <property type="entry name" value="SO_family_Moco_dimer"/>
    <property type="match status" value="1"/>
</dbReference>
<dbReference type="InterPro" id="IPR036374">
    <property type="entry name" value="OxRdtase_Mopterin-bd_sf"/>
</dbReference>
<dbReference type="SUPFAM" id="SSF81296">
    <property type="entry name" value="E set domains"/>
    <property type="match status" value="1"/>
</dbReference>
<gene>
    <name evidence="7" type="ORF">ACFQ3N_12950</name>
</gene>
<dbReference type="Proteomes" id="UP001597040">
    <property type="component" value="Unassembled WGS sequence"/>
</dbReference>
<keyword evidence="2" id="KW-0500">Molybdenum</keyword>
<dbReference type="Gene3D" id="3.90.420.10">
    <property type="entry name" value="Oxidoreductase, molybdopterin-binding domain"/>
    <property type="match status" value="1"/>
</dbReference>
<name>A0ABW3LPW2_9BACI</name>
<evidence type="ECO:0000259" key="5">
    <source>
        <dbReference type="Pfam" id="PF00174"/>
    </source>
</evidence>
<evidence type="ECO:0000256" key="2">
    <source>
        <dbReference type="ARBA" id="ARBA00022505"/>
    </source>
</evidence>
<dbReference type="Pfam" id="PF03404">
    <property type="entry name" value="Mo-co_dimer"/>
    <property type="match status" value="1"/>
</dbReference>
<dbReference type="SUPFAM" id="SSF56524">
    <property type="entry name" value="Oxidoreductase molybdopterin-binding domain"/>
    <property type="match status" value="1"/>
</dbReference>
<evidence type="ECO:0000256" key="4">
    <source>
        <dbReference type="ARBA" id="ARBA00023002"/>
    </source>
</evidence>
<evidence type="ECO:0000256" key="1">
    <source>
        <dbReference type="ARBA" id="ARBA00001924"/>
    </source>
</evidence>
<dbReference type="Gene3D" id="2.60.40.650">
    <property type="match status" value="1"/>
</dbReference>
<keyword evidence="8" id="KW-1185">Reference proteome</keyword>
<evidence type="ECO:0000259" key="6">
    <source>
        <dbReference type="Pfam" id="PF03404"/>
    </source>
</evidence>
<dbReference type="InterPro" id="IPR008335">
    <property type="entry name" value="Mopterin_OxRdtase_euk"/>
</dbReference>
<feature type="domain" description="Oxidoreductase molybdopterin-binding" evidence="5">
    <location>
        <begin position="45"/>
        <end position="217"/>
    </location>
</feature>
<dbReference type="PRINTS" id="PR00407">
    <property type="entry name" value="EUMOPTERIN"/>
</dbReference>
<dbReference type="PANTHER" id="PTHR19372:SF7">
    <property type="entry name" value="SULFITE OXIDASE, MITOCHONDRIAL"/>
    <property type="match status" value="1"/>
</dbReference>
<keyword evidence="4" id="KW-0560">Oxidoreductase</keyword>
<proteinExistence type="predicted"/>
<sequence length="357" mass="41195">MSRDPFSFNNPYLITRSLYPENQETPIHFIPSNHTPDHLFFRRNHFPYPTLNQSRFWIPIGGSVLNPTIFSNYDLLKLPSKTVNTVLECAGNKRNFFEPNVFGEQWEKGATSMGKWKGVSLGTLFEITGLEKDAKEVIVEGYDYGNRTDLDQIYTYTRSLPLEKALHPDTIIAYEYNDKPIPFKHGFPFRLVVPNWYAMASVKWIKQINIINTTFEGPFQTVDYVYYPKKENDEGSFLVTINNVNSTIQQPLHMEKLETGRHMIKGIAWTGKGEITTVEISTDGGETWSNAAIAHTDGVHDYTWSTWSFDWMVSEKGEFTILSRARDSYDRVQPPNPFWNQKGYGYNAIDQIKVKVE</sequence>
<dbReference type="EMBL" id="JBHTKJ010000034">
    <property type="protein sequence ID" value="MFD1039294.1"/>
    <property type="molecule type" value="Genomic_DNA"/>
</dbReference>
<comment type="caution">
    <text evidence="7">The sequence shown here is derived from an EMBL/GenBank/DDBJ whole genome shotgun (WGS) entry which is preliminary data.</text>
</comment>
<dbReference type="Pfam" id="PF00174">
    <property type="entry name" value="Oxidored_molyb"/>
    <property type="match status" value="1"/>
</dbReference>
<dbReference type="InterPro" id="IPR014756">
    <property type="entry name" value="Ig_E-set"/>
</dbReference>
<organism evidence="7 8">
    <name type="scientific">Virgibacillus byunsanensis</name>
    <dbReference type="NCBI Taxonomy" id="570945"/>
    <lineage>
        <taxon>Bacteria</taxon>
        <taxon>Bacillati</taxon>
        <taxon>Bacillota</taxon>
        <taxon>Bacilli</taxon>
        <taxon>Bacillales</taxon>
        <taxon>Bacillaceae</taxon>
        <taxon>Virgibacillus</taxon>
    </lineage>
</organism>
<evidence type="ECO:0000256" key="3">
    <source>
        <dbReference type="ARBA" id="ARBA00022723"/>
    </source>
</evidence>
<comment type="cofactor">
    <cofactor evidence="1">
        <name>Mo-molybdopterin</name>
        <dbReference type="ChEBI" id="CHEBI:71302"/>
    </cofactor>
</comment>
<reference evidence="8" key="1">
    <citation type="journal article" date="2019" name="Int. J. Syst. Evol. Microbiol.">
        <title>The Global Catalogue of Microorganisms (GCM) 10K type strain sequencing project: providing services to taxonomists for standard genome sequencing and annotation.</title>
        <authorList>
            <consortium name="The Broad Institute Genomics Platform"/>
            <consortium name="The Broad Institute Genome Sequencing Center for Infectious Disease"/>
            <person name="Wu L."/>
            <person name="Ma J."/>
        </authorList>
    </citation>
    <scope>NUCLEOTIDE SEQUENCE [LARGE SCALE GENOMIC DNA]</scope>
    <source>
        <strain evidence="8">CCUG 56754</strain>
    </source>
</reference>
<evidence type="ECO:0000313" key="7">
    <source>
        <dbReference type="EMBL" id="MFD1039294.1"/>
    </source>
</evidence>
<accession>A0ABW3LPW2</accession>
<evidence type="ECO:0000313" key="8">
    <source>
        <dbReference type="Proteomes" id="UP001597040"/>
    </source>
</evidence>
<dbReference type="PANTHER" id="PTHR19372">
    <property type="entry name" value="SULFITE REDUCTASE"/>
    <property type="match status" value="1"/>
</dbReference>
<dbReference type="InterPro" id="IPR000572">
    <property type="entry name" value="OxRdtase_Mopterin-bd_dom"/>
</dbReference>
<dbReference type="RefSeq" id="WP_390362955.1">
    <property type="nucleotide sequence ID" value="NZ_JBHTKJ010000034.1"/>
</dbReference>
<dbReference type="InterPro" id="IPR005066">
    <property type="entry name" value="MoCF_OxRdtse_dimer"/>
</dbReference>
<protein>
    <submittedName>
        <fullName evidence="7">Sulfite oxidase</fullName>
    </submittedName>
</protein>
<feature type="domain" description="Moybdenum cofactor oxidoreductase dimerisation" evidence="6">
    <location>
        <begin position="243"/>
        <end position="356"/>
    </location>
</feature>